<feature type="domain" description="Histidine kinase" evidence="12">
    <location>
        <begin position="207"/>
        <end position="430"/>
    </location>
</feature>
<evidence type="ECO:0000256" key="3">
    <source>
        <dbReference type="ARBA" id="ARBA00012438"/>
    </source>
</evidence>
<dbReference type="Gene3D" id="1.10.287.130">
    <property type="match status" value="1"/>
</dbReference>
<keyword evidence="5" id="KW-0808">Transferase</keyword>
<protein>
    <recommendedName>
        <fullName evidence="3">histidine kinase</fullName>
        <ecNumber evidence="3">2.7.13.3</ecNumber>
    </recommendedName>
</protein>
<dbReference type="InterPro" id="IPR003660">
    <property type="entry name" value="HAMP_dom"/>
</dbReference>
<dbReference type="InterPro" id="IPR036097">
    <property type="entry name" value="HisK_dim/P_sf"/>
</dbReference>
<evidence type="ECO:0000256" key="1">
    <source>
        <dbReference type="ARBA" id="ARBA00000085"/>
    </source>
</evidence>
<dbReference type="PROSITE" id="PS50109">
    <property type="entry name" value="HIS_KIN"/>
    <property type="match status" value="1"/>
</dbReference>
<dbReference type="PANTHER" id="PTHR45436">
    <property type="entry name" value="SENSOR HISTIDINE KINASE YKOH"/>
    <property type="match status" value="1"/>
</dbReference>
<keyword evidence="11" id="KW-0472">Membrane</keyword>
<evidence type="ECO:0000256" key="5">
    <source>
        <dbReference type="ARBA" id="ARBA00022679"/>
    </source>
</evidence>
<keyword evidence="9" id="KW-0902">Two-component regulatory system</keyword>
<dbReference type="SMART" id="SM00387">
    <property type="entry name" value="HATPase_c"/>
    <property type="match status" value="1"/>
</dbReference>
<dbReference type="SUPFAM" id="SSF55874">
    <property type="entry name" value="ATPase domain of HSP90 chaperone/DNA topoisomerase II/histidine kinase"/>
    <property type="match status" value="1"/>
</dbReference>
<dbReference type="SMART" id="SM00304">
    <property type="entry name" value="HAMP"/>
    <property type="match status" value="1"/>
</dbReference>
<dbReference type="PROSITE" id="PS50885">
    <property type="entry name" value="HAMP"/>
    <property type="match status" value="1"/>
</dbReference>
<comment type="catalytic activity">
    <reaction evidence="1">
        <text>ATP + protein L-histidine = ADP + protein N-phospho-L-histidine.</text>
        <dbReference type="EC" id="2.7.13.3"/>
    </reaction>
</comment>
<dbReference type="InterPro" id="IPR036890">
    <property type="entry name" value="HATPase_C_sf"/>
</dbReference>
<evidence type="ECO:0000259" key="13">
    <source>
        <dbReference type="PROSITE" id="PS50885"/>
    </source>
</evidence>
<evidence type="ECO:0000256" key="8">
    <source>
        <dbReference type="ARBA" id="ARBA00022989"/>
    </source>
</evidence>
<accession>A0ABM8BB02</accession>
<name>A0ABM8BB02_9BIFI</name>
<dbReference type="Gene3D" id="3.30.565.10">
    <property type="entry name" value="Histidine kinase-like ATPase, C-terminal domain"/>
    <property type="match status" value="1"/>
</dbReference>
<evidence type="ECO:0000259" key="12">
    <source>
        <dbReference type="PROSITE" id="PS50109"/>
    </source>
</evidence>
<evidence type="ECO:0000313" key="14">
    <source>
        <dbReference type="EMBL" id="BDR54092.1"/>
    </source>
</evidence>
<dbReference type="SMART" id="SM00388">
    <property type="entry name" value="HisKA"/>
    <property type="match status" value="1"/>
</dbReference>
<dbReference type="EC" id="2.7.13.3" evidence="3"/>
<dbReference type="CDD" id="cd00082">
    <property type="entry name" value="HisKA"/>
    <property type="match status" value="1"/>
</dbReference>
<evidence type="ECO:0000256" key="6">
    <source>
        <dbReference type="ARBA" id="ARBA00022692"/>
    </source>
</evidence>
<feature type="region of interest" description="Disordered" evidence="10">
    <location>
        <begin position="81"/>
        <end position="102"/>
    </location>
</feature>
<comment type="subcellular location">
    <subcellularLocation>
        <location evidence="2">Cell membrane</location>
    </subcellularLocation>
</comment>
<dbReference type="SUPFAM" id="SSF47384">
    <property type="entry name" value="Homodimeric domain of signal transducing histidine kinase"/>
    <property type="match status" value="1"/>
</dbReference>
<organism evidence="14 15">
    <name type="scientific">Bombiscardovia apis</name>
    <dbReference type="NCBI Taxonomy" id="2932182"/>
    <lineage>
        <taxon>Bacteria</taxon>
        <taxon>Bacillati</taxon>
        <taxon>Actinomycetota</taxon>
        <taxon>Actinomycetes</taxon>
        <taxon>Bifidobacteriales</taxon>
        <taxon>Bifidobacteriaceae</taxon>
        <taxon>Bombiscardovia</taxon>
    </lineage>
</organism>
<evidence type="ECO:0000256" key="11">
    <source>
        <dbReference type="SAM" id="Phobius"/>
    </source>
</evidence>
<dbReference type="InterPro" id="IPR003661">
    <property type="entry name" value="HisK_dim/P_dom"/>
</dbReference>
<evidence type="ECO:0000256" key="7">
    <source>
        <dbReference type="ARBA" id="ARBA00022777"/>
    </source>
</evidence>
<keyword evidence="15" id="KW-1185">Reference proteome</keyword>
<dbReference type="Pfam" id="PF00672">
    <property type="entry name" value="HAMP"/>
    <property type="match status" value="1"/>
</dbReference>
<keyword evidence="7 14" id="KW-0418">Kinase</keyword>
<dbReference type="EMBL" id="AP026800">
    <property type="protein sequence ID" value="BDR54092.1"/>
    <property type="molecule type" value="Genomic_DNA"/>
</dbReference>
<feature type="transmembrane region" description="Helical" evidence="11">
    <location>
        <begin position="121"/>
        <end position="142"/>
    </location>
</feature>
<reference evidence="14 15" key="1">
    <citation type="journal article" date="2023" name="Microbiol. Spectr.">
        <title>Symbiosis of Carpenter Bees with Uncharacterized Lactic Acid Bacteria Showing NAD Auxotrophy.</title>
        <authorList>
            <person name="Kawasaki S."/>
            <person name="Ozawa K."/>
            <person name="Mori T."/>
            <person name="Yamamoto A."/>
            <person name="Ito M."/>
            <person name="Ohkuma M."/>
            <person name="Sakamoto M."/>
            <person name="Matsutani M."/>
        </authorList>
    </citation>
    <scope>NUCLEOTIDE SEQUENCE [LARGE SCALE GENOMIC DNA]</scope>
    <source>
        <strain evidence="14 15">KimH</strain>
    </source>
</reference>
<gene>
    <name evidence="14" type="ORF">KIMH_02030</name>
</gene>
<dbReference type="PANTHER" id="PTHR45436:SF5">
    <property type="entry name" value="SENSOR HISTIDINE KINASE TRCS"/>
    <property type="match status" value="1"/>
</dbReference>
<sequence>MRIQRAKPHSFRTKLAIGVGLLFLIMLALAIVVQNVSLNRAFDHQIPIGRSVGTDSVPASPEEAGHKGTVTNKNEACQGLGCPQASASSGNEAPANQGHDNDIGATLSGQVQVVRDSVTTWMWYSSLAVFALFGMLSLALIWKLTGTVVRQLESISRQAANLDLNQLGERIVVDKPYTEIGSMAGTLNTMLERMEKSSRAQQNFVRNASHELRTPITTIGASLESLISQGRISPDVEPTINRAIEANRKSGELITALLELSRVQSATEFKNQPVELEQLMKDLLRSHQQEIQAKQLVLDVSGLVSTTVATDSQYIEIALDNLLRNAIIHNIFAGQLTISADTAGTSHSGKLTSLHIINSTDEIQPAGLADSEVLTRCFYRGNSTRLSNKPGYGLGLSIVKEITDNLGLQLALRYPEEGAFETTITFTTSISA</sequence>
<dbReference type="InterPro" id="IPR050428">
    <property type="entry name" value="TCS_sensor_his_kinase"/>
</dbReference>
<dbReference type="Pfam" id="PF00512">
    <property type="entry name" value="HisKA"/>
    <property type="match status" value="1"/>
</dbReference>
<evidence type="ECO:0000256" key="9">
    <source>
        <dbReference type="ARBA" id="ARBA00023012"/>
    </source>
</evidence>
<dbReference type="InterPro" id="IPR005467">
    <property type="entry name" value="His_kinase_dom"/>
</dbReference>
<dbReference type="InterPro" id="IPR003594">
    <property type="entry name" value="HATPase_dom"/>
</dbReference>
<keyword evidence="4" id="KW-0597">Phosphoprotein</keyword>
<keyword evidence="8 11" id="KW-1133">Transmembrane helix</keyword>
<feature type="domain" description="HAMP" evidence="13">
    <location>
        <begin position="146"/>
        <end position="199"/>
    </location>
</feature>
<dbReference type="GO" id="GO:0016301">
    <property type="term" value="F:kinase activity"/>
    <property type="evidence" value="ECO:0007669"/>
    <property type="project" value="UniProtKB-KW"/>
</dbReference>
<evidence type="ECO:0000256" key="2">
    <source>
        <dbReference type="ARBA" id="ARBA00004236"/>
    </source>
</evidence>
<proteinExistence type="predicted"/>
<dbReference type="Proteomes" id="UP001321748">
    <property type="component" value="Chromosome"/>
</dbReference>
<evidence type="ECO:0000256" key="10">
    <source>
        <dbReference type="SAM" id="MobiDB-lite"/>
    </source>
</evidence>
<evidence type="ECO:0000313" key="15">
    <source>
        <dbReference type="Proteomes" id="UP001321748"/>
    </source>
</evidence>
<dbReference type="Pfam" id="PF02518">
    <property type="entry name" value="HATPase_c"/>
    <property type="match status" value="1"/>
</dbReference>
<evidence type="ECO:0000256" key="4">
    <source>
        <dbReference type="ARBA" id="ARBA00022553"/>
    </source>
</evidence>
<keyword evidence="6 11" id="KW-0812">Transmembrane</keyword>